<evidence type="ECO:0000256" key="1">
    <source>
        <dbReference type="SAM" id="Phobius"/>
    </source>
</evidence>
<evidence type="ECO:0000313" key="3">
    <source>
        <dbReference type="Proteomes" id="UP000062788"/>
    </source>
</evidence>
<dbReference type="AlphaFoldDB" id="A0A118DP51"/>
<evidence type="ECO:0000313" key="2">
    <source>
        <dbReference type="EMBL" id="KVE27516.1"/>
    </source>
</evidence>
<keyword evidence="1" id="KW-0472">Membrane</keyword>
<comment type="caution">
    <text evidence="2">The sequence shown here is derived from an EMBL/GenBank/DDBJ whole genome shotgun (WGS) entry which is preliminary data.</text>
</comment>
<keyword evidence="1" id="KW-1133">Transmembrane helix</keyword>
<proteinExistence type="predicted"/>
<dbReference type="Proteomes" id="UP000062788">
    <property type="component" value="Unassembled WGS sequence"/>
</dbReference>
<accession>A0A118DP51</accession>
<protein>
    <submittedName>
        <fullName evidence="2">Uncharacterized protein</fullName>
    </submittedName>
</protein>
<gene>
    <name evidence="2" type="ORF">WS67_11310</name>
</gene>
<organism evidence="2 3">
    <name type="scientific">Burkholderia singularis</name>
    <dbReference type="NCBI Taxonomy" id="1503053"/>
    <lineage>
        <taxon>Bacteria</taxon>
        <taxon>Pseudomonadati</taxon>
        <taxon>Pseudomonadota</taxon>
        <taxon>Betaproteobacteria</taxon>
        <taxon>Burkholderiales</taxon>
        <taxon>Burkholderiaceae</taxon>
        <taxon>Burkholderia</taxon>
        <taxon>pseudomallei group</taxon>
    </lineage>
</organism>
<keyword evidence="1" id="KW-0812">Transmembrane</keyword>
<keyword evidence="3" id="KW-1185">Reference proteome</keyword>
<name>A0A118DP51_9BURK</name>
<sequence>MVADVQRLYSGDQTVFLPKFLVRLKQVRLMFVRYLLFLRFENLIQLYLVLVVSLLARGKGNRMSTNSE</sequence>
<reference evidence="2 3" key="1">
    <citation type="submission" date="2015-11" db="EMBL/GenBank/DDBJ databases">
        <title>Expanding the genomic diversity of Burkholderia species for the development of highly accurate diagnostics.</title>
        <authorList>
            <person name="Sahl J."/>
            <person name="Keim P."/>
            <person name="Wagner D."/>
        </authorList>
    </citation>
    <scope>NUCLEOTIDE SEQUENCE [LARGE SCALE GENOMIC DNA]</scope>
    <source>
        <strain evidence="2 3">TSV85</strain>
    </source>
</reference>
<feature type="transmembrane region" description="Helical" evidence="1">
    <location>
        <begin position="31"/>
        <end position="56"/>
    </location>
</feature>
<dbReference type="EMBL" id="LOWA01000028">
    <property type="protein sequence ID" value="KVE27516.1"/>
    <property type="molecule type" value="Genomic_DNA"/>
</dbReference>